<protein>
    <recommendedName>
        <fullName evidence="4">Pseudouridine synthase</fullName>
        <ecNumber evidence="4">5.4.99.-</ecNumber>
    </recommendedName>
</protein>
<evidence type="ECO:0000313" key="7">
    <source>
        <dbReference type="Proteomes" id="UP000767854"/>
    </source>
</evidence>
<feature type="domain" description="Pseudouridine synthase RsuA/RluA-like" evidence="5">
    <location>
        <begin position="93"/>
        <end position="243"/>
    </location>
</feature>
<comment type="similarity">
    <text evidence="2 4">Belongs to the pseudouridine synthase RluA family.</text>
</comment>
<dbReference type="SUPFAM" id="SSF55120">
    <property type="entry name" value="Pseudouridine synthase"/>
    <property type="match status" value="1"/>
</dbReference>
<evidence type="ECO:0000313" key="6">
    <source>
        <dbReference type="EMBL" id="MBM7562390.1"/>
    </source>
</evidence>
<name>A0ABS2MSR7_9FIRM</name>
<dbReference type="InterPro" id="IPR020103">
    <property type="entry name" value="PsdUridine_synth_cat_dom_sf"/>
</dbReference>
<dbReference type="Pfam" id="PF00849">
    <property type="entry name" value="PseudoU_synth_2"/>
    <property type="match status" value="1"/>
</dbReference>
<dbReference type="Proteomes" id="UP000767854">
    <property type="component" value="Unassembled WGS sequence"/>
</dbReference>
<keyword evidence="3 4" id="KW-0413">Isomerase</keyword>
<dbReference type="InterPro" id="IPR006224">
    <property type="entry name" value="PsdUridine_synth_RluA-like_CS"/>
</dbReference>
<dbReference type="NCBIfam" id="TIGR00005">
    <property type="entry name" value="rluA_subfam"/>
    <property type="match status" value="1"/>
</dbReference>
<dbReference type="InterPro" id="IPR006145">
    <property type="entry name" value="PsdUridine_synth_RsuA/RluA"/>
</dbReference>
<proteinExistence type="inferred from homology"/>
<evidence type="ECO:0000256" key="3">
    <source>
        <dbReference type="ARBA" id="ARBA00023235"/>
    </source>
</evidence>
<reference evidence="6 7" key="1">
    <citation type="submission" date="2021-01" db="EMBL/GenBank/DDBJ databases">
        <title>Genomic Encyclopedia of Type Strains, Phase IV (KMG-IV): sequencing the most valuable type-strain genomes for metagenomic binning, comparative biology and taxonomic classification.</title>
        <authorList>
            <person name="Goeker M."/>
        </authorList>
    </citation>
    <scope>NUCLEOTIDE SEQUENCE [LARGE SCALE GENOMIC DNA]</scope>
    <source>
        <strain evidence="6 7">DSM 24436</strain>
    </source>
</reference>
<dbReference type="PROSITE" id="PS01129">
    <property type="entry name" value="PSI_RLU"/>
    <property type="match status" value="1"/>
</dbReference>
<organism evidence="6 7">
    <name type="scientific">Fusibacter tunisiensis</name>
    <dbReference type="NCBI Taxonomy" id="1008308"/>
    <lineage>
        <taxon>Bacteria</taxon>
        <taxon>Bacillati</taxon>
        <taxon>Bacillota</taxon>
        <taxon>Clostridia</taxon>
        <taxon>Eubacteriales</taxon>
        <taxon>Eubacteriales Family XII. Incertae Sedis</taxon>
        <taxon>Fusibacter</taxon>
    </lineage>
</organism>
<dbReference type="EC" id="5.4.99.-" evidence="4"/>
<dbReference type="CDD" id="cd02869">
    <property type="entry name" value="PseudoU_synth_RluA_like"/>
    <property type="match status" value="1"/>
</dbReference>
<dbReference type="PANTHER" id="PTHR21600">
    <property type="entry name" value="MITOCHONDRIAL RNA PSEUDOURIDINE SYNTHASE"/>
    <property type="match status" value="1"/>
</dbReference>
<dbReference type="EMBL" id="JAFBDT010000017">
    <property type="protein sequence ID" value="MBM7562390.1"/>
    <property type="molecule type" value="Genomic_DNA"/>
</dbReference>
<evidence type="ECO:0000256" key="4">
    <source>
        <dbReference type="RuleBase" id="RU362028"/>
    </source>
</evidence>
<dbReference type="InterPro" id="IPR006225">
    <property type="entry name" value="PsdUridine_synth_RluC/D"/>
</dbReference>
<evidence type="ECO:0000256" key="2">
    <source>
        <dbReference type="ARBA" id="ARBA00010876"/>
    </source>
</evidence>
<comment type="catalytic activity">
    <reaction evidence="1 4">
        <text>a uridine in RNA = a pseudouridine in RNA</text>
        <dbReference type="Rhea" id="RHEA:48348"/>
        <dbReference type="Rhea" id="RHEA-COMP:12068"/>
        <dbReference type="Rhea" id="RHEA-COMP:12069"/>
        <dbReference type="ChEBI" id="CHEBI:65314"/>
        <dbReference type="ChEBI" id="CHEBI:65315"/>
    </reaction>
</comment>
<gene>
    <name evidence="6" type="ORF">JOC49_001940</name>
</gene>
<keyword evidence="7" id="KW-1185">Reference proteome</keyword>
<evidence type="ECO:0000259" key="5">
    <source>
        <dbReference type="Pfam" id="PF00849"/>
    </source>
</evidence>
<sequence>MFINNETLKLAYQIESSEDGLKVIDVLASSMNISSRLIRKCKNHKQIYLNGTWGSVNRLVHEGDVISLVLDHDENTFEPNAIPVDIIYEDGDMMAVNKQPFLVVHPTKGHPVGTLANALSNYQKTRCENYKIRFINRLDRDTSGVVLIAKNAFAQQVISEQMKLNLVKKTYFAVVDGVVTQDAGTIDLPIDRANEGDIKRTVLSSGLESITHFQVIERYSKHTLVKINLETGRTHQIRVHFAHIGHPVHGDSLYGTTSVYIDRQALHCAEMIFSAPRTKNEICASAELPADLLKLIHMLTH</sequence>
<comment type="caution">
    <text evidence="6">The sequence shown here is derived from an EMBL/GenBank/DDBJ whole genome shotgun (WGS) entry which is preliminary data.</text>
</comment>
<evidence type="ECO:0000256" key="1">
    <source>
        <dbReference type="ARBA" id="ARBA00000073"/>
    </source>
</evidence>
<comment type="function">
    <text evidence="4">Responsible for synthesis of pseudouridine from uracil.</text>
</comment>
<accession>A0ABS2MSR7</accession>
<dbReference type="InterPro" id="IPR050188">
    <property type="entry name" value="RluA_PseudoU_synthase"/>
</dbReference>
<dbReference type="PANTHER" id="PTHR21600:SF44">
    <property type="entry name" value="RIBOSOMAL LARGE SUBUNIT PSEUDOURIDINE SYNTHASE D"/>
    <property type="match status" value="1"/>
</dbReference>
<dbReference type="GO" id="GO:0160140">
    <property type="term" value="F:23S rRNA pseudouridine(1911/1915/1917) synthase activity"/>
    <property type="evidence" value="ECO:0007669"/>
    <property type="project" value="UniProtKB-EC"/>
</dbReference>
<dbReference type="Gene3D" id="3.30.2350.10">
    <property type="entry name" value="Pseudouridine synthase"/>
    <property type="match status" value="1"/>
</dbReference>
<dbReference type="RefSeq" id="WP_204664771.1">
    <property type="nucleotide sequence ID" value="NZ_JAFBDT010000017.1"/>
</dbReference>